<keyword evidence="2" id="KW-1185">Reference proteome</keyword>
<dbReference type="EMBL" id="SLWB01000011">
    <property type="protein sequence ID" value="TCN65427.1"/>
    <property type="molecule type" value="Genomic_DNA"/>
</dbReference>
<evidence type="ECO:0000313" key="2">
    <source>
        <dbReference type="Proteomes" id="UP000294830"/>
    </source>
</evidence>
<dbReference type="OrthoDB" id="1120882at2"/>
<sequence>MNKFALVTIFFSILLLKDISLNAQNIKIKFPPGYNVIVQGERIPGVTGSQYLSEEWTKGRITLNDGNYIDSIDLRLNAYKNEMHYLDKGIEYSISTPKNIKEIIISNRKFIYSPYIEGSTILYSYFEVLAEGKTDLLALHYIIRKPSSYNQALDYGEKNDRLVLSEKYFIRRGNTVIEHDKKGKNLMELAGIKGDQIKTKIKEDNLSLKKKEDLIKLVTYANTLN</sequence>
<organism evidence="1 2">
    <name type="scientific">Acetobacteroides hydrogenigenes</name>
    <dbReference type="NCBI Taxonomy" id="979970"/>
    <lineage>
        <taxon>Bacteria</taxon>
        <taxon>Pseudomonadati</taxon>
        <taxon>Bacteroidota</taxon>
        <taxon>Bacteroidia</taxon>
        <taxon>Bacteroidales</taxon>
        <taxon>Rikenellaceae</taxon>
        <taxon>Acetobacteroides</taxon>
    </lineage>
</organism>
<name>A0A4R2EC13_9BACT</name>
<dbReference type="RefSeq" id="WP_131839804.1">
    <property type="nucleotide sequence ID" value="NZ_SLWB01000011.1"/>
</dbReference>
<protein>
    <submittedName>
        <fullName evidence="1">Uncharacterized protein</fullName>
    </submittedName>
</protein>
<gene>
    <name evidence="1" type="ORF">CLV25_111107</name>
</gene>
<comment type="caution">
    <text evidence="1">The sequence shown here is derived from an EMBL/GenBank/DDBJ whole genome shotgun (WGS) entry which is preliminary data.</text>
</comment>
<evidence type="ECO:0000313" key="1">
    <source>
        <dbReference type="EMBL" id="TCN65427.1"/>
    </source>
</evidence>
<dbReference type="Proteomes" id="UP000294830">
    <property type="component" value="Unassembled WGS sequence"/>
</dbReference>
<dbReference type="AlphaFoldDB" id="A0A4R2EC13"/>
<reference evidence="1 2" key="1">
    <citation type="submission" date="2019-03" db="EMBL/GenBank/DDBJ databases">
        <title>Genomic Encyclopedia of Archaeal and Bacterial Type Strains, Phase II (KMG-II): from individual species to whole genera.</title>
        <authorList>
            <person name="Goeker M."/>
        </authorList>
    </citation>
    <scope>NUCLEOTIDE SEQUENCE [LARGE SCALE GENOMIC DNA]</scope>
    <source>
        <strain evidence="1 2">RL-C</strain>
    </source>
</reference>
<accession>A0A4R2EC13</accession>
<proteinExistence type="predicted"/>